<dbReference type="SMART" id="SM00052">
    <property type="entry name" value="EAL"/>
    <property type="match status" value="1"/>
</dbReference>
<evidence type="ECO:0000259" key="5">
    <source>
        <dbReference type="PROSITE" id="PS50885"/>
    </source>
</evidence>
<dbReference type="PROSITE" id="PS50883">
    <property type="entry name" value="EAL"/>
    <property type="match status" value="1"/>
</dbReference>
<dbReference type="SMART" id="SM00086">
    <property type="entry name" value="PAC"/>
    <property type="match status" value="1"/>
</dbReference>
<dbReference type="InterPro" id="IPR035919">
    <property type="entry name" value="EAL_sf"/>
</dbReference>
<dbReference type="PROSITE" id="PS50887">
    <property type="entry name" value="GGDEF"/>
    <property type="match status" value="1"/>
</dbReference>
<dbReference type="SUPFAM" id="SSF55785">
    <property type="entry name" value="PYP-like sensor domain (PAS domain)"/>
    <property type="match status" value="1"/>
</dbReference>
<comment type="caution">
    <text evidence="7">The sequence shown here is derived from an EMBL/GenBank/DDBJ whole genome shotgun (WGS) entry which is preliminary data.</text>
</comment>
<dbReference type="SUPFAM" id="SSF55073">
    <property type="entry name" value="Nucleotide cyclase"/>
    <property type="match status" value="1"/>
</dbReference>
<dbReference type="NCBIfam" id="TIGR00254">
    <property type="entry name" value="GGDEF"/>
    <property type="match status" value="1"/>
</dbReference>
<dbReference type="InterPro" id="IPR013655">
    <property type="entry name" value="PAS_fold_3"/>
</dbReference>
<dbReference type="PANTHER" id="PTHR44757:SF2">
    <property type="entry name" value="BIOFILM ARCHITECTURE MAINTENANCE PROTEIN MBAA"/>
    <property type="match status" value="1"/>
</dbReference>
<gene>
    <name evidence="7" type="ORF">DJ017_16190</name>
</gene>
<dbReference type="InterPro" id="IPR043128">
    <property type="entry name" value="Rev_trsase/Diguanyl_cyclase"/>
</dbReference>
<dbReference type="Gene3D" id="3.20.20.450">
    <property type="entry name" value="EAL domain"/>
    <property type="match status" value="1"/>
</dbReference>
<keyword evidence="8" id="KW-1185">Reference proteome</keyword>
<dbReference type="SUPFAM" id="SSF158472">
    <property type="entry name" value="HAMP domain-like"/>
    <property type="match status" value="1"/>
</dbReference>
<feature type="domain" description="GGDEF" evidence="6">
    <location>
        <begin position="620"/>
        <end position="753"/>
    </location>
</feature>
<dbReference type="InterPro" id="IPR033417">
    <property type="entry name" value="CHASE8"/>
</dbReference>
<evidence type="ECO:0000259" key="4">
    <source>
        <dbReference type="PROSITE" id="PS50883"/>
    </source>
</evidence>
<dbReference type="SUPFAM" id="SSF55781">
    <property type="entry name" value="GAF domain-like"/>
    <property type="match status" value="1"/>
</dbReference>
<evidence type="ECO:0000313" key="7">
    <source>
        <dbReference type="EMBL" id="RAK55938.1"/>
    </source>
</evidence>
<dbReference type="Gene3D" id="6.10.340.10">
    <property type="match status" value="1"/>
</dbReference>
<name>A0A328ASP1_9CAUL</name>
<dbReference type="Pfam" id="PF08447">
    <property type="entry name" value="PAS_3"/>
    <property type="match status" value="1"/>
</dbReference>
<evidence type="ECO:0008006" key="9">
    <source>
        <dbReference type="Google" id="ProtNLM"/>
    </source>
</evidence>
<dbReference type="Gene3D" id="3.30.70.270">
    <property type="match status" value="1"/>
</dbReference>
<feature type="domain" description="PAC" evidence="3">
    <location>
        <begin position="536"/>
        <end position="588"/>
    </location>
</feature>
<dbReference type="PROSITE" id="PS50113">
    <property type="entry name" value="PAC"/>
    <property type="match status" value="1"/>
</dbReference>
<dbReference type="Pfam" id="PF00563">
    <property type="entry name" value="EAL"/>
    <property type="match status" value="1"/>
</dbReference>
<feature type="domain" description="HAMP" evidence="5">
    <location>
        <begin position="188"/>
        <end position="241"/>
    </location>
</feature>
<feature type="transmembrane region" description="Helical" evidence="1">
    <location>
        <begin position="165"/>
        <end position="184"/>
    </location>
</feature>
<dbReference type="AlphaFoldDB" id="A0A328ASP1"/>
<dbReference type="InterPro" id="IPR035965">
    <property type="entry name" value="PAS-like_dom_sf"/>
</dbReference>
<dbReference type="Proteomes" id="UP000249254">
    <property type="component" value="Unassembled WGS sequence"/>
</dbReference>
<reference evidence="8" key="1">
    <citation type="submission" date="2018-05" db="EMBL/GenBank/DDBJ databases">
        <authorList>
            <person name="Li X."/>
        </authorList>
    </citation>
    <scope>NUCLEOTIDE SEQUENCE [LARGE SCALE GENOMIC DNA]</scope>
    <source>
        <strain evidence="8">LX32</strain>
    </source>
</reference>
<evidence type="ECO:0000256" key="1">
    <source>
        <dbReference type="SAM" id="Phobius"/>
    </source>
</evidence>
<proteinExistence type="predicted"/>
<dbReference type="InterPro" id="IPR001633">
    <property type="entry name" value="EAL_dom"/>
</dbReference>
<dbReference type="CDD" id="cd01948">
    <property type="entry name" value="EAL"/>
    <property type="match status" value="1"/>
</dbReference>
<dbReference type="InterPro" id="IPR003018">
    <property type="entry name" value="GAF"/>
</dbReference>
<dbReference type="NCBIfam" id="TIGR00229">
    <property type="entry name" value="sensory_box"/>
    <property type="match status" value="1"/>
</dbReference>
<keyword evidence="1" id="KW-1133">Transmembrane helix</keyword>
<accession>A0A328ASP1</accession>
<dbReference type="SUPFAM" id="SSF141868">
    <property type="entry name" value="EAL domain-like"/>
    <property type="match status" value="1"/>
</dbReference>
<protein>
    <recommendedName>
        <fullName evidence="9">Diguanylate cyclase</fullName>
    </recommendedName>
</protein>
<dbReference type="CDD" id="cd01949">
    <property type="entry name" value="GGDEF"/>
    <property type="match status" value="1"/>
</dbReference>
<keyword evidence="1" id="KW-0472">Membrane</keyword>
<dbReference type="Gene3D" id="3.30.450.40">
    <property type="match status" value="1"/>
</dbReference>
<dbReference type="InterPro" id="IPR001610">
    <property type="entry name" value="PAC"/>
</dbReference>
<dbReference type="InterPro" id="IPR003660">
    <property type="entry name" value="HAMP_dom"/>
</dbReference>
<feature type="domain" description="PAS" evidence="2">
    <location>
        <begin position="495"/>
        <end position="532"/>
    </location>
</feature>
<dbReference type="FunFam" id="3.30.70.270:FF:000001">
    <property type="entry name" value="Diguanylate cyclase domain protein"/>
    <property type="match status" value="1"/>
</dbReference>
<dbReference type="OrthoDB" id="7167813at2"/>
<evidence type="ECO:0000259" key="2">
    <source>
        <dbReference type="PROSITE" id="PS50112"/>
    </source>
</evidence>
<evidence type="ECO:0000259" key="3">
    <source>
        <dbReference type="PROSITE" id="PS50113"/>
    </source>
</evidence>
<dbReference type="InterPro" id="IPR029016">
    <property type="entry name" value="GAF-like_dom_sf"/>
</dbReference>
<dbReference type="SMART" id="SM00304">
    <property type="entry name" value="HAMP"/>
    <property type="match status" value="1"/>
</dbReference>
<dbReference type="EMBL" id="QFYQ01000001">
    <property type="protein sequence ID" value="RAK55938.1"/>
    <property type="molecule type" value="Genomic_DNA"/>
</dbReference>
<dbReference type="SMART" id="SM00065">
    <property type="entry name" value="GAF"/>
    <property type="match status" value="1"/>
</dbReference>
<organism evidence="7 8">
    <name type="scientific">Phenylobacterium soli</name>
    <dbReference type="NCBI Taxonomy" id="2170551"/>
    <lineage>
        <taxon>Bacteria</taxon>
        <taxon>Pseudomonadati</taxon>
        <taxon>Pseudomonadota</taxon>
        <taxon>Alphaproteobacteria</taxon>
        <taxon>Caulobacterales</taxon>
        <taxon>Caulobacteraceae</taxon>
        <taxon>Phenylobacterium</taxon>
    </lineage>
</organism>
<evidence type="ECO:0000259" key="6">
    <source>
        <dbReference type="PROSITE" id="PS50887"/>
    </source>
</evidence>
<dbReference type="GO" id="GO:0003824">
    <property type="term" value="F:catalytic activity"/>
    <property type="evidence" value="ECO:0007669"/>
    <property type="project" value="UniProtKB-ARBA"/>
</dbReference>
<dbReference type="CDD" id="cd06225">
    <property type="entry name" value="HAMP"/>
    <property type="match status" value="1"/>
</dbReference>
<dbReference type="Pfam" id="PF17152">
    <property type="entry name" value="CHASE8"/>
    <property type="match status" value="1"/>
</dbReference>
<dbReference type="InterPro" id="IPR000160">
    <property type="entry name" value="GGDEF_dom"/>
</dbReference>
<dbReference type="RefSeq" id="WP_111529686.1">
    <property type="nucleotide sequence ID" value="NZ_JBHRSG010000003.1"/>
</dbReference>
<dbReference type="GO" id="GO:0016020">
    <property type="term" value="C:membrane"/>
    <property type="evidence" value="ECO:0007669"/>
    <property type="project" value="InterPro"/>
</dbReference>
<dbReference type="InterPro" id="IPR000700">
    <property type="entry name" value="PAS-assoc_C"/>
</dbReference>
<dbReference type="SMART" id="SM00267">
    <property type="entry name" value="GGDEF"/>
    <property type="match status" value="1"/>
</dbReference>
<dbReference type="Gene3D" id="3.30.450.20">
    <property type="entry name" value="PAS domain"/>
    <property type="match status" value="1"/>
</dbReference>
<dbReference type="GO" id="GO:0007165">
    <property type="term" value="P:signal transduction"/>
    <property type="evidence" value="ECO:0007669"/>
    <property type="project" value="InterPro"/>
</dbReference>
<dbReference type="PROSITE" id="PS50112">
    <property type="entry name" value="PAS"/>
    <property type="match status" value="1"/>
</dbReference>
<dbReference type="InterPro" id="IPR000014">
    <property type="entry name" value="PAS"/>
</dbReference>
<dbReference type="PANTHER" id="PTHR44757">
    <property type="entry name" value="DIGUANYLATE CYCLASE DGCP"/>
    <property type="match status" value="1"/>
</dbReference>
<evidence type="ECO:0000313" key="8">
    <source>
        <dbReference type="Proteomes" id="UP000249254"/>
    </source>
</evidence>
<dbReference type="CDD" id="cd00130">
    <property type="entry name" value="PAS"/>
    <property type="match status" value="1"/>
</dbReference>
<dbReference type="InterPro" id="IPR029787">
    <property type="entry name" value="Nucleotide_cyclase"/>
</dbReference>
<dbReference type="Pfam" id="PF00672">
    <property type="entry name" value="HAMP"/>
    <property type="match status" value="1"/>
</dbReference>
<sequence>MPMISLSALRDMPIGRKLFALSAGITALLLAAFAGVGMVKEVSDWGQRASVQLETSGHIIAANAAPALLFGDSRAATETLAGLSSTPHVVYGAIYDQQGALFAVYGDAKSAAAHLAGPPPAAARLQRSGTHALRVEPIVFQGQRLGVLYQEMDLAELYQKLLNDLVVMVVVALMGFITYALVVGRVQRGIVRPIGDLTTTMERVSRTSDYSLRAMPATRDEIGVLAQSFNAMLAVVQDRDTKLAQHQQVLEETVRQRTAELQQTNVKLEKELTDRRIAQEELHAHDAMLKAVTRSAGELLGSLNLDDAIARVLELIGQTLAVGRVQLTQITVGRDAHLFSSVVQEWCAPGVERLRDHPLLNGADLTLALPRLASAAIVGDRTVLGMDDLTPPLRALMEPSHTTSALFVPIMIEGRLWGGMWFVDSNPTMRNWTWAETDTLETLAGLMGVSTARARYLQELADANTIVQNSPTVLYRLKGDPQLQLTYISHNVTKFGYDPKTLVAANNFLQQIVHPDDQAKLNEAMAGLMERNASGATVEFRLILPSGGFRWVENRYTLVRDEVGRLVEIEGIIIDITERKAAEEKIALLARTDSLTGLANRATFVERLHQAFAAAKRGAHPFAVLYLDLDHFKDINDTRGHPVGDKLLRETAERLKSRVRETDVVARLGGDEFAVLQTEVADAADAGALGEAIVDALGQPYLIDGAELHVTASVGISPFAPNTTSPDVMLSQADLALYRAKEDGRNQYRFHSDDLDEQVSERVAISTDLRKAIRKGQLYLDYQPQVELLTGKIVGMEALVRWKHPNRGLLKPGDFLRIAESSGVMDELGRWVLENACAQMAAWKKAGLAPPVMAVNVAMHQLKNGGEFFSLVKDTLERHGMAPGELELDVTESMLAKVTLAQNDILDRLADAGVRLALDDFGAEYSTFDYLRAYRVNHLKVAREFIENATHDTGQAATVRAIIGAARELGIKVIAEGVENDEQRSLLLSIGRSTKAQGFYFSEPVDPARAAELLKQGAIALPLEAEAKAPEVG</sequence>
<dbReference type="Pfam" id="PF01590">
    <property type="entry name" value="GAF"/>
    <property type="match status" value="1"/>
</dbReference>
<keyword evidence="1" id="KW-0812">Transmembrane</keyword>
<dbReference type="Pfam" id="PF00990">
    <property type="entry name" value="GGDEF"/>
    <property type="match status" value="1"/>
</dbReference>
<dbReference type="InterPro" id="IPR052155">
    <property type="entry name" value="Biofilm_reg_signaling"/>
</dbReference>
<feature type="domain" description="EAL" evidence="4">
    <location>
        <begin position="762"/>
        <end position="1018"/>
    </location>
</feature>
<dbReference type="PROSITE" id="PS50885">
    <property type="entry name" value="HAMP"/>
    <property type="match status" value="1"/>
</dbReference>